<evidence type="ECO:0000313" key="6">
    <source>
        <dbReference type="EMBL" id="KAJ3122260.1"/>
    </source>
</evidence>
<dbReference type="PANTHER" id="PTHR14167">
    <property type="entry name" value="SH3 DOMAIN-CONTAINING"/>
    <property type="match status" value="1"/>
</dbReference>
<evidence type="ECO:0000256" key="1">
    <source>
        <dbReference type="ARBA" id="ARBA00022443"/>
    </source>
</evidence>
<organism evidence="6 7">
    <name type="scientific">Physocladia obscura</name>
    <dbReference type="NCBI Taxonomy" id="109957"/>
    <lineage>
        <taxon>Eukaryota</taxon>
        <taxon>Fungi</taxon>
        <taxon>Fungi incertae sedis</taxon>
        <taxon>Chytridiomycota</taxon>
        <taxon>Chytridiomycota incertae sedis</taxon>
        <taxon>Chytridiomycetes</taxon>
        <taxon>Chytridiales</taxon>
        <taxon>Chytriomycetaceae</taxon>
        <taxon>Physocladia</taxon>
    </lineage>
</organism>
<dbReference type="AlphaFoldDB" id="A0AAD5T185"/>
<dbReference type="GO" id="GO:0005737">
    <property type="term" value="C:cytoplasm"/>
    <property type="evidence" value="ECO:0007669"/>
    <property type="project" value="InterPro"/>
</dbReference>
<evidence type="ECO:0008006" key="8">
    <source>
        <dbReference type="Google" id="ProtNLM"/>
    </source>
</evidence>
<dbReference type="Pfam" id="PF00018">
    <property type="entry name" value="SH3_1"/>
    <property type="match status" value="1"/>
</dbReference>
<dbReference type="InterPro" id="IPR027267">
    <property type="entry name" value="AH/BAR_dom_sf"/>
</dbReference>
<dbReference type="Pfam" id="PF03114">
    <property type="entry name" value="BAR"/>
    <property type="match status" value="1"/>
</dbReference>
<dbReference type="PROSITE" id="PS51021">
    <property type="entry name" value="BAR"/>
    <property type="match status" value="1"/>
</dbReference>
<dbReference type="InterPro" id="IPR001452">
    <property type="entry name" value="SH3_domain"/>
</dbReference>
<dbReference type="InterPro" id="IPR004148">
    <property type="entry name" value="BAR_dom"/>
</dbReference>
<keyword evidence="1 2" id="KW-0728">SH3 domain</keyword>
<feature type="domain" description="BAR" evidence="5">
    <location>
        <begin position="1"/>
        <end position="164"/>
    </location>
</feature>
<gene>
    <name evidence="6" type="ORF">HK100_012067</name>
</gene>
<evidence type="ECO:0000259" key="4">
    <source>
        <dbReference type="PROSITE" id="PS50002"/>
    </source>
</evidence>
<reference evidence="6" key="1">
    <citation type="submission" date="2020-05" db="EMBL/GenBank/DDBJ databases">
        <title>Phylogenomic resolution of chytrid fungi.</title>
        <authorList>
            <person name="Stajich J.E."/>
            <person name="Amses K."/>
            <person name="Simmons R."/>
            <person name="Seto K."/>
            <person name="Myers J."/>
            <person name="Bonds A."/>
            <person name="Quandt C.A."/>
            <person name="Barry K."/>
            <person name="Liu P."/>
            <person name="Grigoriev I."/>
            <person name="Longcore J.E."/>
            <person name="James T.Y."/>
        </authorList>
    </citation>
    <scope>NUCLEOTIDE SEQUENCE</scope>
    <source>
        <strain evidence="6">JEL0513</strain>
    </source>
</reference>
<dbReference type="InterPro" id="IPR036028">
    <property type="entry name" value="SH3-like_dom_sf"/>
</dbReference>
<dbReference type="SUPFAM" id="SSF103657">
    <property type="entry name" value="BAR/IMD domain-like"/>
    <property type="match status" value="1"/>
</dbReference>
<protein>
    <recommendedName>
        <fullName evidence="8">BAR-domain-containing protein</fullName>
    </recommendedName>
</protein>
<sequence length="390" mass="42703">MDMFGSVMASVGTTLEASAYSKALFQFGEAHVEVASHQRTFVNSIKDGFAEEMAKQMINVHDYKKLKTKLENRRLDYDAKLNKAQKAKVPSPALEEDVRVAQTKYEETLQDITATMIALNANEEDQVTELCRFVDSEVEFFERGLEVLKNLKREFSSIPRNRTTTNTRAEYKRSISTASVGYDSRESVSYTPAFTPPSGLGPSRNNSLFGAGVAPPPLPSRDPLPLAAANQKQTKALYQFDAEGPGELSIRKGDIINVMEELDEGWWIGELADGSGRQGMFPANYCEVIESQPLQRPSPPFPTSAGISPRLGSVAPSPPFSSNPRQSISGPSPPQRSSAAVPSRPAYGIETQSQGYQEDAPPCSTTGCGCTEFVENAFKPGQCRSCFHKH</sequence>
<accession>A0AAD5T185</accession>
<keyword evidence="7" id="KW-1185">Reference proteome</keyword>
<feature type="region of interest" description="Disordered" evidence="3">
    <location>
        <begin position="293"/>
        <end position="362"/>
    </location>
</feature>
<dbReference type="PRINTS" id="PR00452">
    <property type="entry name" value="SH3DOMAIN"/>
</dbReference>
<name>A0AAD5T185_9FUNG</name>
<dbReference type="SMART" id="SM00326">
    <property type="entry name" value="SH3"/>
    <property type="match status" value="1"/>
</dbReference>
<dbReference type="PANTHER" id="PTHR14167:SF116">
    <property type="entry name" value="CAP, ISOFORM AC"/>
    <property type="match status" value="1"/>
</dbReference>
<comment type="caution">
    <text evidence="6">The sequence shown here is derived from an EMBL/GenBank/DDBJ whole genome shotgun (WGS) entry which is preliminary data.</text>
</comment>
<evidence type="ECO:0000313" key="7">
    <source>
        <dbReference type="Proteomes" id="UP001211907"/>
    </source>
</evidence>
<dbReference type="Gene3D" id="2.30.30.40">
    <property type="entry name" value="SH3 Domains"/>
    <property type="match status" value="1"/>
</dbReference>
<feature type="compositionally biased region" description="Polar residues" evidence="3">
    <location>
        <begin position="322"/>
        <end position="340"/>
    </location>
</feature>
<proteinExistence type="predicted"/>
<dbReference type="FunFam" id="2.30.30.40:FF:000072">
    <property type="entry name" value="Unconventional Myosin IB"/>
    <property type="match status" value="1"/>
</dbReference>
<dbReference type="Gene3D" id="1.20.1270.60">
    <property type="entry name" value="Arfaptin homology (AH) domain/BAR domain"/>
    <property type="match status" value="1"/>
</dbReference>
<feature type="domain" description="SH3" evidence="4">
    <location>
        <begin position="229"/>
        <end position="291"/>
    </location>
</feature>
<evidence type="ECO:0000256" key="2">
    <source>
        <dbReference type="PROSITE-ProRule" id="PRU00192"/>
    </source>
</evidence>
<evidence type="ECO:0000259" key="5">
    <source>
        <dbReference type="PROSITE" id="PS51021"/>
    </source>
</evidence>
<dbReference type="SUPFAM" id="SSF50044">
    <property type="entry name" value="SH3-domain"/>
    <property type="match status" value="1"/>
</dbReference>
<dbReference type="InterPro" id="IPR050384">
    <property type="entry name" value="Endophilin_SH3RF"/>
</dbReference>
<dbReference type="Proteomes" id="UP001211907">
    <property type="component" value="Unassembled WGS sequence"/>
</dbReference>
<dbReference type="CDD" id="cd00174">
    <property type="entry name" value="SH3"/>
    <property type="match status" value="1"/>
</dbReference>
<dbReference type="PROSITE" id="PS50002">
    <property type="entry name" value="SH3"/>
    <property type="match status" value="1"/>
</dbReference>
<dbReference type="EMBL" id="JADGJH010000824">
    <property type="protein sequence ID" value="KAJ3122260.1"/>
    <property type="molecule type" value="Genomic_DNA"/>
</dbReference>
<evidence type="ECO:0000256" key="3">
    <source>
        <dbReference type="SAM" id="MobiDB-lite"/>
    </source>
</evidence>